<protein>
    <submittedName>
        <fullName evidence="2">Uncharacterized protein</fullName>
    </submittedName>
</protein>
<keyword evidence="3" id="KW-1185">Reference proteome</keyword>
<evidence type="ECO:0000313" key="2">
    <source>
        <dbReference type="EMBL" id="GHE88659.1"/>
    </source>
</evidence>
<organism evidence="2 3">
    <name type="scientific">Streptomyces fumanus</name>
    <dbReference type="NCBI Taxonomy" id="67302"/>
    <lineage>
        <taxon>Bacteria</taxon>
        <taxon>Bacillati</taxon>
        <taxon>Actinomycetota</taxon>
        <taxon>Actinomycetes</taxon>
        <taxon>Kitasatosporales</taxon>
        <taxon>Streptomycetaceae</taxon>
        <taxon>Streptomyces</taxon>
    </lineage>
</organism>
<sequence length="111" mass="12006">MDADERLLDDVLAGRGVVEQQRGEAEQRTVVGAVRLGEVVDGGARRRDLLGTVTLTGKGRGLRGGHRRDHRHATGRAGRLSGPAGRPQGRAARRHGEVEYLCHASWTPSPR</sequence>
<feature type="region of interest" description="Disordered" evidence="1">
    <location>
        <begin position="56"/>
        <end position="96"/>
    </location>
</feature>
<dbReference type="EMBL" id="BNBI01000002">
    <property type="protein sequence ID" value="GHE88659.1"/>
    <property type="molecule type" value="Genomic_DNA"/>
</dbReference>
<evidence type="ECO:0000313" key="3">
    <source>
        <dbReference type="Proteomes" id="UP000630718"/>
    </source>
</evidence>
<proteinExistence type="predicted"/>
<comment type="caution">
    <text evidence="2">The sequence shown here is derived from an EMBL/GenBank/DDBJ whole genome shotgun (WGS) entry which is preliminary data.</text>
</comment>
<dbReference type="AlphaFoldDB" id="A0A919A603"/>
<evidence type="ECO:0000256" key="1">
    <source>
        <dbReference type="SAM" id="MobiDB-lite"/>
    </source>
</evidence>
<dbReference type="Proteomes" id="UP000630718">
    <property type="component" value="Unassembled WGS sequence"/>
</dbReference>
<feature type="compositionally biased region" description="Basic residues" evidence="1">
    <location>
        <begin position="60"/>
        <end position="74"/>
    </location>
</feature>
<feature type="compositionally biased region" description="Low complexity" evidence="1">
    <location>
        <begin position="75"/>
        <end position="90"/>
    </location>
</feature>
<name>A0A919A603_9ACTN</name>
<gene>
    <name evidence="2" type="ORF">GCM10018772_10440</name>
</gene>
<reference evidence="2" key="1">
    <citation type="journal article" date="2014" name="Int. J. Syst. Evol. Microbiol.">
        <title>Complete genome sequence of Corynebacterium casei LMG S-19264T (=DSM 44701T), isolated from a smear-ripened cheese.</title>
        <authorList>
            <consortium name="US DOE Joint Genome Institute (JGI-PGF)"/>
            <person name="Walter F."/>
            <person name="Albersmeier A."/>
            <person name="Kalinowski J."/>
            <person name="Ruckert C."/>
        </authorList>
    </citation>
    <scope>NUCLEOTIDE SEQUENCE</scope>
    <source>
        <strain evidence="2">JCM 4477</strain>
    </source>
</reference>
<reference evidence="2" key="2">
    <citation type="submission" date="2020-09" db="EMBL/GenBank/DDBJ databases">
        <authorList>
            <person name="Sun Q."/>
            <person name="Ohkuma M."/>
        </authorList>
    </citation>
    <scope>NUCLEOTIDE SEQUENCE</scope>
    <source>
        <strain evidence="2">JCM 4477</strain>
    </source>
</reference>
<accession>A0A919A603</accession>